<proteinExistence type="inferred from homology"/>
<keyword evidence="7 9" id="KW-0233">DNA recombination</keyword>
<evidence type="ECO:0000313" key="12">
    <source>
        <dbReference type="EMBL" id="RAM63498.1"/>
    </source>
</evidence>
<dbReference type="InterPro" id="IPR023009">
    <property type="entry name" value="Tyrosine_recombinase_XerC/XerD"/>
</dbReference>
<gene>
    <name evidence="9" type="primary">xerC</name>
    <name evidence="12" type="ORF">RB24_15580</name>
</gene>
<dbReference type="PROSITE" id="PS51898">
    <property type="entry name" value="TYR_RECOMBINASE"/>
    <property type="match status" value="1"/>
</dbReference>
<name>A0ABX9BZK3_9BURK</name>
<dbReference type="InterPro" id="IPR044068">
    <property type="entry name" value="CB"/>
</dbReference>
<dbReference type="CDD" id="cd00798">
    <property type="entry name" value="INT_XerDC_C"/>
    <property type="match status" value="1"/>
</dbReference>
<keyword evidence="6 9" id="KW-0238">DNA-binding</keyword>
<dbReference type="PROSITE" id="PS51900">
    <property type="entry name" value="CB"/>
    <property type="match status" value="1"/>
</dbReference>
<evidence type="ECO:0000256" key="5">
    <source>
        <dbReference type="ARBA" id="ARBA00022908"/>
    </source>
</evidence>
<sequence>MDAAASSLIGRYLSFLRSQRKLSPHTLENYGRDLQELRALLAPVGDHDGVADTILPHVSQPQIRKCAARLHARGLNARSISRKLSAWRGFFAWLALEEGMALPANPVDGVKPPKKSKPLPKALAADDAIRLVSHADPARDPASTLAACNRAMFELLYSSGLRVSELVGIDLADVREGRYESAGWIDLAEAEVTVTGKGGKKRKVPVGTAALQAIQDWLPLRAGLVRADGGPDRHALFLNERGARMSPRVTQLRLKAHGKGVEMATDVHPHMLRHSFASHVLQSSGDLRAVQEMLGHASITATQVYTALDFQRLAQVYDQAHPRAHKGGKGGKGDNK</sequence>
<dbReference type="InterPro" id="IPR013762">
    <property type="entry name" value="Integrase-like_cat_sf"/>
</dbReference>
<dbReference type="Pfam" id="PF00589">
    <property type="entry name" value="Phage_integrase"/>
    <property type="match status" value="1"/>
</dbReference>
<feature type="active site" evidence="9">
    <location>
        <position position="162"/>
    </location>
</feature>
<dbReference type="Gene3D" id="1.10.443.10">
    <property type="entry name" value="Intergrase catalytic core"/>
    <property type="match status" value="1"/>
</dbReference>
<dbReference type="InterPro" id="IPR050090">
    <property type="entry name" value="Tyrosine_recombinase_XerCD"/>
</dbReference>
<accession>A0ABX9BZK3</accession>
<evidence type="ECO:0000256" key="1">
    <source>
        <dbReference type="ARBA" id="ARBA00004496"/>
    </source>
</evidence>
<dbReference type="Gene3D" id="1.10.150.130">
    <property type="match status" value="1"/>
</dbReference>
<evidence type="ECO:0000256" key="3">
    <source>
        <dbReference type="ARBA" id="ARBA00022618"/>
    </source>
</evidence>
<feature type="active site" evidence="9">
    <location>
        <position position="296"/>
    </location>
</feature>
<keyword evidence="2 9" id="KW-0963">Cytoplasm</keyword>
<evidence type="ECO:0000256" key="9">
    <source>
        <dbReference type="HAMAP-Rule" id="MF_01808"/>
    </source>
</evidence>
<evidence type="ECO:0000259" key="10">
    <source>
        <dbReference type="PROSITE" id="PS51898"/>
    </source>
</evidence>
<keyword evidence="8 9" id="KW-0131">Cell cycle</keyword>
<reference evidence="12 13" key="1">
    <citation type="submission" date="2014-12" db="EMBL/GenBank/DDBJ databases">
        <title>Complete genome sequence of Herbaspirillum rubrisubalbicans Os38.</title>
        <authorList>
            <person name="Chen M."/>
            <person name="An Q."/>
        </authorList>
    </citation>
    <scope>NUCLEOTIDE SEQUENCE [LARGE SCALE GENOMIC DNA]</scope>
    <source>
        <strain evidence="12 13">Os38</strain>
    </source>
</reference>
<evidence type="ECO:0000256" key="8">
    <source>
        <dbReference type="ARBA" id="ARBA00023306"/>
    </source>
</evidence>
<feature type="domain" description="Core-binding (CB)" evidence="11">
    <location>
        <begin position="3"/>
        <end position="95"/>
    </location>
</feature>
<comment type="caution">
    <text evidence="12">The sequence shown here is derived from an EMBL/GenBank/DDBJ whole genome shotgun (WGS) entry which is preliminary data.</text>
</comment>
<keyword evidence="13" id="KW-1185">Reference proteome</keyword>
<feature type="active site" evidence="9">
    <location>
        <position position="273"/>
    </location>
</feature>
<dbReference type="RefSeq" id="WP_112068967.1">
    <property type="nucleotide sequence ID" value="NZ_JALJXK010000001.1"/>
</dbReference>
<dbReference type="InterPro" id="IPR002104">
    <property type="entry name" value="Integrase_catalytic"/>
</dbReference>
<feature type="active site" description="O-(3'-phospho-DNA)-tyrosine intermediate" evidence="9">
    <location>
        <position position="305"/>
    </location>
</feature>
<comment type="function">
    <text evidence="9">Site-specific tyrosine recombinase, which acts by catalyzing the cutting and rejoining of the recombining DNA molecules. The XerC-XerD complex is essential to convert dimers of the bacterial chromosome into monomers to permit their segregation at cell division. It also contributes to the segregational stability of plasmids.</text>
</comment>
<dbReference type="PANTHER" id="PTHR30349:SF81">
    <property type="entry name" value="TYROSINE RECOMBINASE XERC"/>
    <property type="match status" value="1"/>
</dbReference>
<dbReference type="EMBL" id="JUGD01000018">
    <property type="protein sequence ID" value="RAM63498.1"/>
    <property type="molecule type" value="Genomic_DNA"/>
</dbReference>
<dbReference type="InterPro" id="IPR011010">
    <property type="entry name" value="DNA_brk_join_enz"/>
</dbReference>
<evidence type="ECO:0000256" key="4">
    <source>
        <dbReference type="ARBA" id="ARBA00022829"/>
    </source>
</evidence>
<feature type="active site" evidence="9">
    <location>
        <position position="197"/>
    </location>
</feature>
<dbReference type="HAMAP" id="MF_01808">
    <property type="entry name" value="Recomb_XerC_XerD"/>
    <property type="match status" value="1"/>
</dbReference>
<protein>
    <recommendedName>
        <fullName evidence="9">Tyrosine recombinase XerC</fullName>
    </recommendedName>
</protein>
<keyword evidence="5 9" id="KW-0229">DNA integration</keyword>
<evidence type="ECO:0000256" key="2">
    <source>
        <dbReference type="ARBA" id="ARBA00022490"/>
    </source>
</evidence>
<evidence type="ECO:0000259" key="11">
    <source>
        <dbReference type="PROSITE" id="PS51900"/>
    </source>
</evidence>
<dbReference type="InterPro" id="IPR004107">
    <property type="entry name" value="Integrase_SAM-like_N"/>
</dbReference>
<evidence type="ECO:0000256" key="7">
    <source>
        <dbReference type="ARBA" id="ARBA00023172"/>
    </source>
</evidence>
<dbReference type="Proteomes" id="UP000248631">
    <property type="component" value="Unassembled WGS sequence"/>
</dbReference>
<feature type="domain" description="Tyr recombinase" evidence="10">
    <location>
        <begin position="118"/>
        <end position="318"/>
    </location>
</feature>
<comment type="subunit">
    <text evidence="9">Forms a cyclic heterotetrameric complex composed of two molecules of XerC and two molecules of XerD.</text>
</comment>
<evidence type="ECO:0000313" key="13">
    <source>
        <dbReference type="Proteomes" id="UP000248631"/>
    </source>
</evidence>
<feature type="active site" evidence="9">
    <location>
        <position position="270"/>
    </location>
</feature>
<evidence type="ECO:0000256" key="6">
    <source>
        <dbReference type="ARBA" id="ARBA00023125"/>
    </source>
</evidence>
<comment type="subcellular location">
    <subcellularLocation>
        <location evidence="1 9">Cytoplasm</location>
    </subcellularLocation>
</comment>
<dbReference type="InterPro" id="IPR010998">
    <property type="entry name" value="Integrase_recombinase_N"/>
</dbReference>
<comment type="similarity">
    <text evidence="9">Belongs to the 'phage' integrase family. XerC subfamily.</text>
</comment>
<dbReference type="SUPFAM" id="SSF56349">
    <property type="entry name" value="DNA breaking-rejoining enzymes"/>
    <property type="match status" value="1"/>
</dbReference>
<dbReference type="Pfam" id="PF02899">
    <property type="entry name" value="Phage_int_SAM_1"/>
    <property type="match status" value="1"/>
</dbReference>
<keyword evidence="3 9" id="KW-0132">Cell division</keyword>
<keyword evidence="4 9" id="KW-0159">Chromosome partition</keyword>
<organism evidence="12 13">
    <name type="scientific">Herbaspirillum rubrisubalbicans</name>
    <dbReference type="NCBI Taxonomy" id="80842"/>
    <lineage>
        <taxon>Bacteria</taxon>
        <taxon>Pseudomonadati</taxon>
        <taxon>Pseudomonadota</taxon>
        <taxon>Betaproteobacteria</taxon>
        <taxon>Burkholderiales</taxon>
        <taxon>Oxalobacteraceae</taxon>
        <taxon>Herbaspirillum</taxon>
    </lineage>
</organism>
<dbReference type="PANTHER" id="PTHR30349">
    <property type="entry name" value="PHAGE INTEGRASE-RELATED"/>
    <property type="match status" value="1"/>
</dbReference>